<dbReference type="GO" id="GO:0005524">
    <property type="term" value="F:ATP binding"/>
    <property type="evidence" value="ECO:0007669"/>
    <property type="project" value="UniProtKB-KW"/>
</dbReference>
<dbReference type="RefSeq" id="WP_068997706.1">
    <property type="nucleotide sequence ID" value="NZ_MDTQ01000001.1"/>
</dbReference>
<feature type="transmembrane region" description="Helical" evidence="8">
    <location>
        <begin position="45"/>
        <end position="68"/>
    </location>
</feature>
<dbReference type="GO" id="GO:0005886">
    <property type="term" value="C:plasma membrane"/>
    <property type="evidence" value="ECO:0007669"/>
    <property type="project" value="UniProtKB-SubCell"/>
</dbReference>
<dbReference type="Gene3D" id="3.30.565.10">
    <property type="entry name" value="Histidine kinase-like ATPase, C-terminal domain"/>
    <property type="match status" value="1"/>
</dbReference>
<dbReference type="InterPro" id="IPR050980">
    <property type="entry name" value="2C_sensor_his_kinase"/>
</dbReference>
<dbReference type="GO" id="GO:0000155">
    <property type="term" value="F:phosphorelay sensor kinase activity"/>
    <property type="evidence" value="ECO:0007669"/>
    <property type="project" value="InterPro"/>
</dbReference>
<evidence type="ECO:0000256" key="4">
    <source>
        <dbReference type="ARBA" id="ARBA00022679"/>
    </source>
</evidence>
<evidence type="ECO:0000313" key="10">
    <source>
        <dbReference type="EMBL" id="ODC03290.1"/>
    </source>
</evidence>
<dbReference type="InterPro" id="IPR005467">
    <property type="entry name" value="His_kinase_dom"/>
</dbReference>
<dbReference type="Gene3D" id="1.10.287.130">
    <property type="match status" value="1"/>
</dbReference>
<sequence length="439" mass="48698">MMATQPLPLSTPGRNLVRLTIVRGITWTGFLAGIIFGLEILHFQLNVLAVFSVILTMAGGNILTWWRLGIPRPVSDTEYLLHLLFDVCGLCLLFFFTGGASNPFISYFLIPITISAATLPWLHTWIIAATALASYTILMFFNHPVPQLEHVRGAGLSLHIFGMWANFLLSAGLITVFLFKMAHALRQRDAALAQTREQALRDDQIMAIATQAAGTAHELGTPLSTMAVMLSEMRNEHDEQDPIQDDLALLQQQIATCKQTLKSLVHNTDRSRLGKNVRLPLDEFIEVVIERWNVLRPDIHYSLTWSGEVSEMPDLNADITLQQSLLNLLNNAADASQDKPVDIKVRWKPQQAKLEIHDHGPGIPMEIAERLGETFVSTKSKGLGLGLFLTHATINRIGGSVRLFNHDEGGTLTEVRLPVTKRQGAPLADQEEHHEPTAG</sequence>
<evidence type="ECO:0000256" key="7">
    <source>
        <dbReference type="ARBA" id="ARBA00022840"/>
    </source>
</evidence>
<protein>
    <recommendedName>
        <fullName evidence="2">histidine kinase</fullName>
        <ecNumber evidence="2">2.7.13.3</ecNumber>
    </recommendedName>
</protein>
<feature type="transmembrane region" description="Helical" evidence="8">
    <location>
        <begin position="80"/>
        <end position="110"/>
    </location>
</feature>
<evidence type="ECO:0000259" key="9">
    <source>
        <dbReference type="PROSITE" id="PS50109"/>
    </source>
</evidence>
<keyword evidence="4" id="KW-0808">Transferase</keyword>
<feature type="transmembrane region" description="Helical" evidence="8">
    <location>
        <begin position="20"/>
        <end position="38"/>
    </location>
</feature>
<dbReference type="PRINTS" id="PR00344">
    <property type="entry name" value="BCTRLSENSOR"/>
</dbReference>
<feature type="domain" description="Histidine kinase" evidence="9">
    <location>
        <begin position="214"/>
        <end position="421"/>
    </location>
</feature>
<keyword evidence="8" id="KW-0472">Membrane</keyword>
<keyword evidence="8" id="KW-0812">Transmembrane</keyword>
<accession>A0A1E2V8F8</accession>
<dbReference type="EMBL" id="MDTQ01000001">
    <property type="protein sequence ID" value="ODC03290.1"/>
    <property type="molecule type" value="Genomic_DNA"/>
</dbReference>
<comment type="caution">
    <text evidence="10">The sequence shown here is derived from an EMBL/GenBank/DDBJ whole genome shotgun (WGS) entry which is preliminary data.</text>
</comment>
<proteinExistence type="predicted"/>
<dbReference type="Pfam" id="PF02518">
    <property type="entry name" value="HATPase_c"/>
    <property type="match status" value="1"/>
</dbReference>
<dbReference type="InterPro" id="IPR004358">
    <property type="entry name" value="Sig_transdc_His_kin-like_C"/>
</dbReference>
<dbReference type="InterPro" id="IPR036890">
    <property type="entry name" value="HATPase_C_sf"/>
</dbReference>
<dbReference type="STRING" id="197479.BFW38_06755"/>
<keyword evidence="6 10" id="KW-0418">Kinase</keyword>
<evidence type="ECO:0000256" key="1">
    <source>
        <dbReference type="ARBA" id="ARBA00000085"/>
    </source>
</evidence>
<reference evidence="10 11" key="1">
    <citation type="submission" date="2016-08" db="EMBL/GenBank/DDBJ databases">
        <authorList>
            <person name="Seilhamer J.J."/>
        </authorList>
    </citation>
    <scope>NUCLEOTIDE SEQUENCE [LARGE SCALE GENOMIC DNA]</scope>
    <source>
        <strain evidence="10 11">PH27A</strain>
    </source>
</reference>
<dbReference type="InterPro" id="IPR003594">
    <property type="entry name" value="HATPase_dom"/>
</dbReference>
<dbReference type="Proteomes" id="UP000094291">
    <property type="component" value="Unassembled WGS sequence"/>
</dbReference>
<evidence type="ECO:0000256" key="6">
    <source>
        <dbReference type="ARBA" id="ARBA00022777"/>
    </source>
</evidence>
<comment type="catalytic activity">
    <reaction evidence="1">
        <text>ATP + protein L-histidine = ADP + protein N-phospho-L-histidine.</text>
        <dbReference type="EC" id="2.7.13.3"/>
    </reaction>
</comment>
<keyword evidence="5" id="KW-0547">Nucleotide-binding</keyword>
<dbReference type="AlphaFoldDB" id="A0A1E2V8F8"/>
<dbReference type="InterPro" id="IPR003661">
    <property type="entry name" value="HisK_dim/P_dom"/>
</dbReference>
<dbReference type="PANTHER" id="PTHR44936">
    <property type="entry name" value="SENSOR PROTEIN CREC"/>
    <property type="match status" value="1"/>
</dbReference>
<evidence type="ECO:0000256" key="3">
    <source>
        <dbReference type="ARBA" id="ARBA00022553"/>
    </source>
</evidence>
<keyword evidence="7" id="KW-0067">ATP-binding</keyword>
<gene>
    <name evidence="10" type="ORF">BFW38_06755</name>
</gene>
<evidence type="ECO:0000256" key="8">
    <source>
        <dbReference type="SAM" id="Phobius"/>
    </source>
</evidence>
<dbReference type="OrthoDB" id="9785252at2"/>
<dbReference type="SUPFAM" id="SSF55874">
    <property type="entry name" value="ATPase domain of HSP90 chaperone/DNA topoisomerase II/histidine kinase"/>
    <property type="match status" value="1"/>
</dbReference>
<name>A0A1E2V8F8_9GAMM</name>
<organism evidence="10 11">
    <name type="scientific">Terasakiispira papahanaumokuakeensis</name>
    <dbReference type="NCBI Taxonomy" id="197479"/>
    <lineage>
        <taxon>Bacteria</taxon>
        <taxon>Pseudomonadati</taxon>
        <taxon>Pseudomonadota</taxon>
        <taxon>Gammaproteobacteria</taxon>
        <taxon>Oceanospirillales</taxon>
        <taxon>Terasakiispira</taxon>
    </lineage>
</organism>
<feature type="transmembrane region" description="Helical" evidence="8">
    <location>
        <begin position="122"/>
        <end position="141"/>
    </location>
</feature>
<evidence type="ECO:0000256" key="2">
    <source>
        <dbReference type="ARBA" id="ARBA00012438"/>
    </source>
</evidence>
<evidence type="ECO:0000256" key="5">
    <source>
        <dbReference type="ARBA" id="ARBA00022741"/>
    </source>
</evidence>
<evidence type="ECO:0000313" key="11">
    <source>
        <dbReference type="Proteomes" id="UP000094291"/>
    </source>
</evidence>
<feature type="transmembrane region" description="Helical" evidence="8">
    <location>
        <begin position="161"/>
        <end position="179"/>
    </location>
</feature>
<dbReference type="PROSITE" id="PS50109">
    <property type="entry name" value="HIS_KIN"/>
    <property type="match status" value="1"/>
</dbReference>
<dbReference type="PANTHER" id="PTHR44936:SF10">
    <property type="entry name" value="SENSOR PROTEIN RSTB"/>
    <property type="match status" value="1"/>
</dbReference>
<dbReference type="EC" id="2.7.13.3" evidence="2"/>
<dbReference type="CDD" id="cd00082">
    <property type="entry name" value="HisKA"/>
    <property type="match status" value="1"/>
</dbReference>
<keyword evidence="3" id="KW-0597">Phosphoprotein</keyword>
<dbReference type="SMART" id="SM00387">
    <property type="entry name" value="HATPase_c"/>
    <property type="match status" value="1"/>
</dbReference>
<keyword evidence="8" id="KW-1133">Transmembrane helix</keyword>
<keyword evidence="11" id="KW-1185">Reference proteome</keyword>